<evidence type="ECO:0000313" key="3">
    <source>
        <dbReference type="EMBL" id="PJZ66811.1"/>
    </source>
</evidence>
<dbReference type="EMBL" id="NPDT01000001">
    <property type="protein sequence ID" value="PJZ66811.1"/>
    <property type="molecule type" value="Genomic_DNA"/>
</dbReference>
<evidence type="ECO:0000256" key="2">
    <source>
        <dbReference type="SAM" id="Phobius"/>
    </source>
</evidence>
<sequence>MFLLSQDSGAPILIWPEFSWVPVITGGVFLAAVLAVIYWTQKAISSRNVGEKNYKDRVLAKLHLHEFHNKDVILFHEFLDRVPYGDLRRMAEDPAWYQKYFLPEFLQFLADRSNLPAWRDVQIVHTLDHLTHTHTNPPRKYLPAILQTDSKETFPILLGATQIDASSVNKGVHAHVYTKTGVPTFSLSRYEKVELFFRSESNQWMKSEAIFLSQEDKNLTLQIKTIPELDEKKEEEWTDHSRGGFSTEKDSTPPPQEYSNSLDQILEFSGLQPSVCEEIRHLVKNYREHPGLIRRHHKQEDYKILIRLYKVCFVKFRSHQGEVPKPVLLFVYFFFLDETLISGKRIRDLEEAITILKSSNQTGHSLESKISIHLFPDWLNLVLAGKKHPSNNSLGQTYDQYEKSKLLWNQEPEAKDIRNKEYLLHLLEWEVESLLYMGLLGISLNPNFAYPILSEDDFYGPTQANIFSPEKIFSGTEHVAKIDPGLFQREVHVISSTTNQISEYKKEFYADLILLPFAGNRGVLWQESSEGNLALGRLLFPSIVNENPSLVLTKTLGEFRWETERTLQGRKWKEPFVASLTSAYYAYLENYRKNPHLTLEAKKRLEQQWIKCGKNIKDMFSVDYAYWILLEASGKPRLNRVAREILSKYIPIEIQTKT</sequence>
<reference evidence="3 4" key="1">
    <citation type="submission" date="2017-07" db="EMBL/GenBank/DDBJ databases">
        <title>Leptospira spp. isolated from tropical soils.</title>
        <authorList>
            <person name="Thibeaux R."/>
            <person name="Iraola G."/>
            <person name="Ferres I."/>
            <person name="Bierque E."/>
            <person name="Girault D."/>
            <person name="Soupe-Gilbert M.-E."/>
            <person name="Picardeau M."/>
            <person name="Goarant C."/>
        </authorList>
    </citation>
    <scope>NUCLEOTIDE SEQUENCE [LARGE SCALE GENOMIC DNA]</scope>
    <source>
        <strain evidence="3 4">FH2-C-A2</strain>
    </source>
</reference>
<evidence type="ECO:0000313" key="4">
    <source>
        <dbReference type="Proteomes" id="UP000231912"/>
    </source>
</evidence>
<dbReference type="AlphaFoldDB" id="A0A2M9ZEE5"/>
<dbReference type="Proteomes" id="UP000231912">
    <property type="component" value="Unassembled WGS sequence"/>
</dbReference>
<comment type="caution">
    <text evidence="3">The sequence shown here is derived from an EMBL/GenBank/DDBJ whole genome shotgun (WGS) entry which is preliminary data.</text>
</comment>
<organism evidence="3 4">
    <name type="scientific">Leptospira wolffii</name>
    <dbReference type="NCBI Taxonomy" id="409998"/>
    <lineage>
        <taxon>Bacteria</taxon>
        <taxon>Pseudomonadati</taxon>
        <taxon>Spirochaetota</taxon>
        <taxon>Spirochaetia</taxon>
        <taxon>Leptospirales</taxon>
        <taxon>Leptospiraceae</taxon>
        <taxon>Leptospira</taxon>
    </lineage>
</organism>
<keyword evidence="2" id="KW-1133">Transmembrane helix</keyword>
<evidence type="ECO:0000256" key="1">
    <source>
        <dbReference type="SAM" id="MobiDB-lite"/>
    </source>
</evidence>
<keyword evidence="2" id="KW-0812">Transmembrane</keyword>
<gene>
    <name evidence="3" type="ORF">CH371_01540</name>
</gene>
<dbReference type="RefSeq" id="WP_100757405.1">
    <property type="nucleotide sequence ID" value="NZ_NPDT01000001.1"/>
</dbReference>
<feature type="transmembrane region" description="Helical" evidence="2">
    <location>
        <begin position="20"/>
        <end position="39"/>
    </location>
</feature>
<protein>
    <submittedName>
        <fullName evidence="3">Uncharacterized protein</fullName>
    </submittedName>
</protein>
<accession>A0A2M9ZEE5</accession>
<keyword evidence="2" id="KW-0472">Membrane</keyword>
<proteinExistence type="predicted"/>
<feature type="region of interest" description="Disordered" evidence="1">
    <location>
        <begin position="232"/>
        <end position="257"/>
    </location>
</feature>
<feature type="compositionally biased region" description="Basic and acidic residues" evidence="1">
    <location>
        <begin position="232"/>
        <end position="251"/>
    </location>
</feature>
<name>A0A2M9ZEE5_9LEPT</name>